<comment type="caution">
    <text evidence="1">The sequence shown here is derived from an EMBL/GenBank/DDBJ whole genome shotgun (WGS) entry which is preliminary data.</text>
</comment>
<name>A0ABW2F6Q5_9BACL</name>
<protein>
    <submittedName>
        <fullName evidence="1">Uncharacterized protein</fullName>
    </submittedName>
</protein>
<accession>A0ABW2F6Q5</accession>
<evidence type="ECO:0000313" key="1">
    <source>
        <dbReference type="EMBL" id="MFC7147729.1"/>
    </source>
</evidence>
<dbReference type="RefSeq" id="WP_378107669.1">
    <property type="nucleotide sequence ID" value="NZ_JBHSUP010000026.1"/>
</dbReference>
<dbReference type="Proteomes" id="UP001596378">
    <property type="component" value="Unassembled WGS sequence"/>
</dbReference>
<proteinExistence type="predicted"/>
<organism evidence="1 2">
    <name type="scientific">Cohnella cellulosilytica</name>
    <dbReference type="NCBI Taxonomy" id="986710"/>
    <lineage>
        <taxon>Bacteria</taxon>
        <taxon>Bacillati</taxon>
        <taxon>Bacillota</taxon>
        <taxon>Bacilli</taxon>
        <taxon>Bacillales</taxon>
        <taxon>Paenibacillaceae</taxon>
        <taxon>Cohnella</taxon>
    </lineage>
</organism>
<reference evidence="2" key="1">
    <citation type="journal article" date="2019" name="Int. J. Syst. Evol. Microbiol.">
        <title>The Global Catalogue of Microorganisms (GCM) 10K type strain sequencing project: providing services to taxonomists for standard genome sequencing and annotation.</title>
        <authorList>
            <consortium name="The Broad Institute Genomics Platform"/>
            <consortium name="The Broad Institute Genome Sequencing Center for Infectious Disease"/>
            <person name="Wu L."/>
            <person name="Ma J."/>
        </authorList>
    </citation>
    <scope>NUCLEOTIDE SEQUENCE [LARGE SCALE GENOMIC DNA]</scope>
    <source>
        <strain evidence="2">KCTC 12907</strain>
    </source>
</reference>
<gene>
    <name evidence="1" type="ORF">ACFQMJ_04185</name>
</gene>
<evidence type="ECO:0000313" key="2">
    <source>
        <dbReference type="Proteomes" id="UP001596378"/>
    </source>
</evidence>
<dbReference type="EMBL" id="JBHTAI010000002">
    <property type="protein sequence ID" value="MFC7147729.1"/>
    <property type="molecule type" value="Genomic_DNA"/>
</dbReference>
<keyword evidence="2" id="KW-1185">Reference proteome</keyword>
<sequence length="50" mass="5870">MIIDFNQETVEMEETGDYNVDDLLQSAGVLPPERIKELKDEVGRMREDWD</sequence>